<gene>
    <name evidence="10" type="ORF">I206_03701</name>
    <name evidence="11" type="ORF">I206_105392</name>
</gene>
<dbReference type="PANTHER" id="PTHR28088:SF5">
    <property type="entry name" value="TRANSCRIPTIONAL ACTIVATOR HAA1-RELATED"/>
    <property type="match status" value="1"/>
</dbReference>
<dbReference type="InterPro" id="IPR036395">
    <property type="entry name" value="Cu_fist_DNA-bd_dom_sf"/>
</dbReference>
<dbReference type="GO" id="GO:0006878">
    <property type="term" value="P:intracellular copper ion homeostasis"/>
    <property type="evidence" value="ECO:0007669"/>
    <property type="project" value="TreeGrafter"/>
</dbReference>
<name>A0A1B9I4D5_9TREE</name>
<dbReference type="EMBL" id="CP144525">
    <property type="protein sequence ID" value="WWC71436.1"/>
    <property type="molecule type" value="Genomic_DNA"/>
</dbReference>
<feature type="domain" description="Copper-fist" evidence="9">
    <location>
        <begin position="1"/>
        <end position="40"/>
    </location>
</feature>
<evidence type="ECO:0000256" key="1">
    <source>
        <dbReference type="ARBA" id="ARBA00004123"/>
    </source>
</evidence>
<feature type="compositionally biased region" description="Basic and acidic residues" evidence="8">
    <location>
        <begin position="504"/>
        <end position="513"/>
    </location>
</feature>
<evidence type="ECO:0000313" key="12">
    <source>
        <dbReference type="Proteomes" id="UP000094020"/>
    </source>
</evidence>
<dbReference type="AlphaFoldDB" id="A0A1B9I4D5"/>
<keyword evidence="7" id="KW-0539">Nucleus</keyword>
<evidence type="ECO:0000313" key="10">
    <source>
        <dbReference type="EMBL" id="OCF50380.1"/>
    </source>
</evidence>
<feature type="region of interest" description="Disordered" evidence="8">
    <location>
        <begin position="843"/>
        <end position="886"/>
    </location>
</feature>
<dbReference type="RefSeq" id="XP_019011599.1">
    <property type="nucleotide sequence ID" value="XM_019155445.1"/>
</dbReference>
<reference evidence="10" key="3">
    <citation type="submission" date="2016-07" db="EMBL/GenBank/DDBJ databases">
        <title>Evolution of pathogenesis and genome organization in the Tremellales.</title>
        <authorList>
            <person name="Cuomo C."/>
            <person name="Litvintseva A."/>
            <person name="Heitman J."/>
            <person name="Chen Y."/>
            <person name="Sun S."/>
            <person name="Springer D."/>
            <person name="Dromer F."/>
            <person name="Young S."/>
            <person name="Zeng Q."/>
            <person name="Chapman S."/>
            <person name="Gujja S."/>
            <person name="Saif S."/>
            <person name="Birren B."/>
        </authorList>
    </citation>
    <scope>NUCLEOTIDE SEQUENCE</scope>
    <source>
        <strain evidence="10">CBS 10737</strain>
    </source>
</reference>
<feature type="region of interest" description="Disordered" evidence="8">
    <location>
        <begin position="924"/>
        <end position="950"/>
    </location>
</feature>
<dbReference type="InterPro" id="IPR051763">
    <property type="entry name" value="Copper_Homeo_Regul"/>
</dbReference>
<organism evidence="10">
    <name type="scientific">Kwoniella pini CBS 10737</name>
    <dbReference type="NCBI Taxonomy" id="1296096"/>
    <lineage>
        <taxon>Eukaryota</taxon>
        <taxon>Fungi</taxon>
        <taxon>Dikarya</taxon>
        <taxon>Basidiomycota</taxon>
        <taxon>Agaricomycotina</taxon>
        <taxon>Tremellomycetes</taxon>
        <taxon>Tremellales</taxon>
        <taxon>Cryptococcaceae</taxon>
        <taxon>Kwoniella</taxon>
    </lineage>
</organism>
<feature type="compositionally biased region" description="Low complexity" evidence="8">
    <location>
        <begin position="609"/>
        <end position="622"/>
    </location>
</feature>
<evidence type="ECO:0000256" key="6">
    <source>
        <dbReference type="ARBA" id="ARBA00023163"/>
    </source>
</evidence>
<evidence type="ECO:0000256" key="7">
    <source>
        <dbReference type="ARBA" id="ARBA00023242"/>
    </source>
</evidence>
<dbReference type="GO" id="GO:0005634">
    <property type="term" value="C:nucleus"/>
    <property type="evidence" value="ECO:0007669"/>
    <property type="project" value="UniProtKB-SubCell"/>
</dbReference>
<dbReference type="PROSITE" id="PS01119">
    <property type="entry name" value="COPPER_FIST_1"/>
    <property type="match status" value="1"/>
</dbReference>
<dbReference type="OrthoDB" id="5600085at2759"/>
<dbReference type="PRINTS" id="PR00617">
    <property type="entry name" value="COPPERFIST"/>
</dbReference>
<protein>
    <recommendedName>
        <fullName evidence="9">Copper-fist domain-containing protein</fullName>
    </recommendedName>
</protein>
<evidence type="ECO:0000259" key="9">
    <source>
        <dbReference type="PROSITE" id="PS50073"/>
    </source>
</evidence>
<feature type="compositionally biased region" description="Polar residues" evidence="8">
    <location>
        <begin position="722"/>
        <end position="736"/>
    </location>
</feature>
<feature type="compositionally biased region" description="Low complexity" evidence="8">
    <location>
        <begin position="256"/>
        <end position="271"/>
    </location>
</feature>
<dbReference type="GO" id="GO:0006879">
    <property type="term" value="P:intracellular iron ion homeostasis"/>
    <property type="evidence" value="ECO:0007669"/>
    <property type="project" value="TreeGrafter"/>
</dbReference>
<dbReference type="InterPro" id="IPR001083">
    <property type="entry name" value="Cu_fist_DNA-bd_dom"/>
</dbReference>
<evidence type="ECO:0000256" key="4">
    <source>
        <dbReference type="ARBA" id="ARBA00023008"/>
    </source>
</evidence>
<dbReference type="Gene3D" id="3.90.430.10">
    <property type="entry name" value="Copper fist DNA-binding domain"/>
    <property type="match status" value="1"/>
</dbReference>
<feature type="region of interest" description="Disordered" evidence="8">
    <location>
        <begin position="1113"/>
        <end position="1135"/>
    </location>
</feature>
<dbReference type="FunFam" id="3.90.430.10:FF:000001">
    <property type="entry name" value="Copper fist DNA-binding protein"/>
    <property type="match status" value="1"/>
</dbReference>
<proteinExistence type="predicted"/>
<comment type="subcellular location">
    <subcellularLocation>
        <location evidence="1">Nucleus</location>
    </subcellularLocation>
</comment>
<keyword evidence="4" id="KW-0186">Copper</keyword>
<sequence>MVLINEKKYACEKCIKGHRVSGCTHTDRPLYEIKKKGRPTTQCSHCKDKRKTAGSSVHTKCSCGDVKTPSTTSAVIQPIANQSNLSEQTPTLQDVDQDEEIEFETRKGQPGSKATFPRGFKDVLELAAAANALAGLVKEDTPYKVAERSVNALLNPCKCQSGGPCKCCHPKKAERSDQSGDTSPSSGGGCCSTSAAGAGDVVSRPGPPPNAIPYLSPENMHHPAHTSPHVHKTKLFSPYSTNTASQSRHGRRDTISSRSSGRSSPLPSKILRPPPPTIKPLTDFGRLIGAAINQDGSINSEIPRSAVGLPNLPGISTFDTAAENGGAKVEPMEYEDIDIDMPLSFPTSEDVVIGACMCGEDCSCPNCATHDNGITSTNSENGHRHKGGCGESCKGRNDCNHSISVPSGVTSIAHLISLAAAHVPPPPEAQAPRYASALDPHDTRVLPPSAQLSADVARTMGIVQLKPLECCNGRCQCPPGQCVCEKECCGCCVRCACSEEDEDARMSNDDDHTTSQAAVSVASSRPKSSCCGGKQNVDGPNTQPSPVTASPTGATIASSSYQPSPTLLSPGHAQLPLNYGSRQQSPVTSGSTTPVNLPPVSTTTPTNGAAVRRAISISSRSAQEGHDVSSASHRRATVTGNLPAVTGPNSAPIKASSKTINPYNAHHHRTILPKPSNSHLSTNTSATIAGNSRQPSPSGQKRGSTSAGPARNESPSGERRTSGSSVSTRDQMGTSRQYQPSPTVPSQPSQSELPTTNQVDNAHGLPDSGLGYQWPPQYCQEILQSQYPAFGVVSETMNQQTDIASFTNPNQNNYPSSMHILGNGSDIDPSNATLLAFLQQFSQPNSQSSQAGLQHEPAPMPLNQAPPSNPTHSQASLPGPPHFDQSWFSQVQQPALSHDVSGTTSPELDLPFDLDQFLAQTLNSNQAQPHSESNNNQPQHHPGVAADLNPNFNDFFFNNAVTPNVAVQSHSQPNSSGQTNGVQNANNDLVQTDPPFIPLVPGLPIEHTYSPNWTSNGMKEKIVEDQRRQLRETNEITNSHQHQPSRQDILINNQTRRQIETSTGDIIDLSKPLDSDTLNKIMMALQKHNETFIPDSNSSTNAQPNINNELSSQNITNLPDQGVIPNNPNPNGNTKDLDDMFNQFVTLDGVVNSNPNSNSNSNITSNADGMNLNNINEDSNTNTNTNTNTNIIEDPNSWLKIQCNVDGLNWANNEMWGNNSSSSGSNYI</sequence>
<dbReference type="EMBL" id="KI894010">
    <property type="protein sequence ID" value="OCF50380.1"/>
    <property type="molecule type" value="Genomic_DNA"/>
</dbReference>
<keyword evidence="5" id="KW-0805">Transcription regulation</keyword>
<reference evidence="10" key="1">
    <citation type="submission" date="2013-07" db="EMBL/GenBank/DDBJ databases">
        <title>The Genome Sequence of Cryptococcus pinus CBS10737.</title>
        <authorList>
            <consortium name="The Broad Institute Genome Sequencing Platform"/>
            <person name="Cuomo C."/>
            <person name="Litvintseva A."/>
            <person name="Chen Y."/>
            <person name="Heitman J."/>
            <person name="Sun S."/>
            <person name="Springer D."/>
            <person name="Dromer F."/>
            <person name="Young S.K."/>
            <person name="Zeng Q."/>
            <person name="Gargeya S."/>
            <person name="Fitzgerald M."/>
            <person name="Abouelleil A."/>
            <person name="Alvarado L."/>
            <person name="Berlin A.M."/>
            <person name="Chapman S.B."/>
            <person name="Dewar J."/>
            <person name="Goldberg J."/>
            <person name="Griggs A."/>
            <person name="Gujja S."/>
            <person name="Hansen M."/>
            <person name="Howarth C."/>
            <person name="Imamovic A."/>
            <person name="Larimer J."/>
            <person name="McCowan C."/>
            <person name="Murphy C."/>
            <person name="Pearson M."/>
            <person name="Priest M."/>
            <person name="Roberts A."/>
            <person name="Saif S."/>
            <person name="Shea T."/>
            <person name="Sykes S."/>
            <person name="Wortman J."/>
            <person name="Nusbaum C."/>
            <person name="Birren B."/>
        </authorList>
    </citation>
    <scope>NUCLEOTIDE SEQUENCE [LARGE SCALE GENOMIC DNA]</scope>
    <source>
        <strain evidence="10">CBS 10737</strain>
    </source>
</reference>
<feature type="compositionally biased region" description="Polar residues" evidence="8">
    <location>
        <begin position="580"/>
        <end position="607"/>
    </location>
</feature>
<evidence type="ECO:0000256" key="2">
    <source>
        <dbReference type="ARBA" id="ARBA00022723"/>
    </source>
</evidence>
<dbReference type="Pfam" id="PF00649">
    <property type="entry name" value="Copper-fist"/>
    <property type="match status" value="1"/>
</dbReference>
<reference evidence="11" key="4">
    <citation type="submission" date="2024-02" db="EMBL/GenBank/DDBJ databases">
        <title>Comparative genomics of Cryptococcus and Kwoniella reveals pathogenesis evolution and contrasting modes of karyotype evolution via chromosome fusion or intercentromeric recombination.</title>
        <authorList>
            <person name="Coelho M.A."/>
            <person name="David-Palma M."/>
            <person name="Shea T."/>
            <person name="Bowers K."/>
            <person name="McGinley-Smith S."/>
            <person name="Mohammad A.W."/>
            <person name="Gnirke A."/>
            <person name="Yurkov A.M."/>
            <person name="Nowrousian M."/>
            <person name="Sun S."/>
            <person name="Cuomo C.A."/>
            <person name="Heitman J."/>
        </authorList>
    </citation>
    <scope>NUCLEOTIDE SEQUENCE</scope>
    <source>
        <strain evidence="11">CBS 10737</strain>
    </source>
</reference>
<dbReference type="GO" id="GO:0005507">
    <property type="term" value="F:copper ion binding"/>
    <property type="evidence" value="ECO:0007669"/>
    <property type="project" value="InterPro"/>
</dbReference>
<feature type="compositionally biased region" description="Low complexity" evidence="8">
    <location>
        <begin position="179"/>
        <end position="200"/>
    </location>
</feature>
<feature type="compositionally biased region" description="Polar residues" evidence="8">
    <location>
        <begin position="675"/>
        <end position="707"/>
    </location>
</feature>
<feature type="region of interest" description="Disordered" evidence="8">
    <location>
        <begin position="170"/>
        <end position="278"/>
    </location>
</feature>
<dbReference type="PROSITE" id="PS50073">
    <property type="entry name" value="COPPER_FIST_2"/>
    <property type="match status" value="1"/>
</dbReference>
<dbReference type="PANTHER" id="PTHR28088">
    <property type="entry name" value="TRANSCRIPTIONAL ACTIVATOR HAA1-RELATED"/>
    <property type="match status" value="1"/>
</dbReference>
<feature type="compositionally biased region" description="Basic residues" evidence="8">
    <location>
        <begin position="222"/>
        <end position="234"/>
    </location>
</feature>
<keyword evidence="3" id="KW-0862">Zinc</keyword>
<dbReference type="GO" id="GO:0000978">
    <property type="term" value="F:RNA polymerase II cis-regulatory region sequence-specific DNA binding"/>
    <property type="evidence" value="ECO:0007669"/>
    <property type="project" value="TreeGrafter"/>
</dbReference>
<reference evidence="11" key="2">
    <citation type="submission" date="2013-07" db="EMBL/GenBank/DDBJ databases">
        <authorList>
            <consortium name="The Broad Institute Genome Sequencing Platform"/>
            <person name="Cuomo C."/>
            <person name="Litvintseva A."/>
            <person name="Chen Y."/>
            <person name="Heitman J."/>
            <person name="Sun S."/>
            <person name="Springer D."/>
            <person name="Dromer F."/>
            <person name="Young S.K."/>
            <person name="Zeng Q."/>
            <person name="Gargeya S."/>
            <person name="Fitzgerald M."/>
            <person name="Abouelleil A."/>
            <person name="Alvarado L."/>
            <person name="Berlin A.M."/>
            <person name="Chapman S.B."/>
            <person name="Dewar J."/>
            <person name="Goldberg J."/>
            <person name="Griggs A."/>
            <person name="Gujja S."/>
            <person name="Hansen M."/>
            <person name="Howarth C."/>
            <person name="Imamovic A."/>
            <person name="Larimer J."/>
            <person name="McCowan C."/>
            <person name="Murphy C."/>
            <person name="Pearson M."/>
            <person name="Priest M."/>
            <person name="Roberts A."/>
            <person name="Saif S."/>
            <person name="Shea T."/>
            <person name="Sykes S."/>
            <person name="Wortman J."/>
            <person name="Nusbaum C."/>
            <person name="Birren B."/>
        </authorList>
    </citation>
    <scope>NUCLEOTIDE SEQUENCE</scope>
    <source>
        <strain evidence="11">CBS 10737</strain>
    </source>
</reference>
<feature type="compositionally biased region" description="Low complexity" evidence="8">
    <location>
        <begin position="737"/>
        <end position="751"/>
    </location>
</feature>
<evidence type="ECO:0000256" key="8">
    <source>
        <dbReference type="SAM" id="MobiDB-lite"/>
    </source>
</evidence>
<feature type="compositionally biased region" description="Polar residues" evidence="8">
    <location>
        <begin position="538"/>
        <end position="567"/>
    </location>
</feature>
<evidence type="ECO:0000256" key="5">
    <source>
        <dbReference type="ARBA" id="ARBA00023015"/>
    </source>
</evidence>
<feature type="region of interest" description="Disordered" evidence="8">
    <location>
        <begin position="967"/>
        <end position="989"/>
    </location>
</feature>
<feature type="compositionally biased region" description="Polar residues" evidence="8">
    <location>
        <begin position="924"/>
        <end position="939"/>
    </location>
</feature>
<keyword evidence="12" id="KW-1185">Reference proteome</keyword>
<dbReference type="STRING" id="1296096.A0A1B9I4D5"/>
<dbReference type="SMART" id="SM00412">
    <property type="entry name" value="Cu_FIST"/>
    <property type="match status" value="1"/>
</dbReference>
<feature type="region of interest" description="Disordered" evidence="8">
    <location>
        <begin position="504"/>
        <end position="769"/>
    </location>
</feature>
<feature type="compositionally biased region" description="Polar residues" evidence="8">
    <location>
        <begin position="238"/>
        <end position="247"/>
    </location>
</feature>
<dbReference type="KEGG" id="kpin:30172070"/>
<keyword evidence="6" id="KW-0804">Transcription</keyword>
<dbReference type="GO" id="GO:0045944">
    <property type="term" value="P:positive regulation of transcription by RNA polymerase II"/>
    <property type="evidence" value="ECO:0007669"/>
    <property type="project" value="TreeGrafter"/>
</dbReference>
<dbReference type="Proteomes" id="UP000094020">
    <property type="component" value="Chromosome 7"/>
</dbReference>
<evidence type="ECO:0000256" key="3">
    <source>
        <dbReference type="ARBA" id="ARBA00022833"/>
    </source>
</evidence>
<evidence type="ECO:0000313" key="11">
    <source>
        <dbReference type="EMBL" id="WWC71436.1"/>
    </source>
</evidence>
<keyword evidence="2" id="KW-0479">Metal-binding</keyword>
<dbReference type="GO" id="GO:0000981">
    <property type="term" value="F:DNA-binding transcription factor activity, RNA polymerase II-specific"/>
    <property type="evidence" value="ECO:0007669"/>
    <property type="project" value="TreeGrafter"/>
</dbReference>
<dbReference type="SUPFAM" id="SSF57879">
    <property type="entry name" value="Zinc domain conserved in yeast copper-regulated transcription factors"/>
    <property type="match status" value="1"/>
</dbReference>
<dbReference type="GeneID" id="30172070"/>
<accession>A0A1B9I4D5</accession>
<dbReference type="SMART" id="SM01090">
    <property type="entry name" value="Copper-fist"/>
    <property type="match status" value="1"/>
</dbReference>